<dbReference type="GO" id="GO:0051301">
    <property type="term" value="P:cell division"/>
    <property type="evidence" value="ECO:0007669"/>
    <property type="project" value="UniProtKB-KW"/>
</dbReference>
<evidence type="ECO:0000256" key="1">
    <source>
        <dbReference type="ARBA" id="ARBA00022490"/>
    </source>
</evidence>
<dbReference type="PANTHER" id="PTHR34298">
    <property type="entry name" value="SEGREGATION AND CONDENSATION PROTEIN B"/>
    <property type="match status" value="1"/>
</dbReference>
<keyword evidence="2" id="KW-0132">Cell division</keyword>
<dbReference type="AlphaFoldDB" id="Q0VPR2"/>
<feature type="compositionally biased region" description="Acidic residues" evidence="5">
    <location>
        <begin position="195"/>
        <end position="212"/>
    </location>
</feature>
<gene>
    <name evidence="6" type="ordered locus">ABO_1388</name>
</gene>
<dbReference type="Pfam" id="PF04079">
    <property type="entry name" value="SMC_ScpB"/>
    <property type="match status" value="1"/>
</dbReference>
<dbReference type="STRING" id="393595.ABO_1388"/>
<dbReference type="RefSeq" id="WP_011588669.1">
    <property type="nucleotide sequence ID" value="NC_008260.1"/>
</dbReference>
<dbReference type="NCBIfam" id="TIGR00281">
    <property type="entry name" value="SMC-Scp complex subunit ScpB"/>
    <property type="match status" value="1"/>
</dbReference>
<evidence type="ECO:0000313" key="7">
    <source>
        <dbReference type="Proteomes" id="UP000008871"/>
    </source>
</evidence>
<keyword evidence="7" id="KW-1185">Reference proteome</keyword>
<dbReference type="InterPro" id="IPR005234">
    <property type="entry name" value="ScpB_csome_segregation"/>
</dbReference>
<dbReference type="Proteomes" id="UP000008871">
    <property type="component" value="Chromosome"/>
</dbReference>
<name>Q0VPR2_ALCBS</name>
<dbReference type="InterPro" id="IPR036388">
    <property type="entry name" value="WH-like_DNA-bd_sf"/>
</dbReference>
<evidence type="ECO:0000256" key="4">
    <source>
        <dbReference type="ARBA" id="ARBA00023306"/>
    </source>
</evidence>
<evidence type="ECO:0000256" key="2">
    <source>
        <dbReference type="ARBA" id="ARBA00022618"/>
    </source>
</evidence>
<dbReference type="KEGG" id="abo:ABO_1388"/>
<accession>Q0VPR2</accession>
<dbReference type="HOGENOM" id="CLU_045647_2_4_6"/>
<protein>
    <submittedName>
        <fullName evidence="6">Putative transcriptional regulator</fullName>
    </submittedName>
</protein>
<keyword evidence="4" id="KW-0131">Cell cycle</keyword>
<keyword evidence="3" id="KW-0159">Chromosome partition</keyword>
<dbReference type="Gene3D" id="1.10.10.10">
    <property type="entry name" value="Winged helix-like DNA-binding domain superfamily/Winged helix DNA-binding domain"/>
    <property type="match status" value="2"/>
</dbReference>
<keyword evidence="1" id="KW-0963">Cytoplasm</keyword>
<dbReference type="PANTHER" id="PTHR34298:SF2">
    <property type="entry name" value="SEGREGATION AND CONDENSATION PROTEIN B"/>
    <property type="match status" value="1"/>
</dbReference>
<evidence type="ECO:0000313" key="6">
    <source>
        <dbReference type="EMBL" id="CAL16836.1"/>
    </source>
</evidence>
<dbReference type="SUPFAM" id="SSF46785">
    <property type="entry name" value="Winged helix' DNA-binding domain"/>
    <property type="match status" value="2"/>
</dbReference>
<dbReference type="eggNOG" id="COG1386">
    <property type="taxonomic scope" value="Bacteria"/>
</dbReference>
<feature type="compositionally biased region" description="Polar residues" evidence="5">
    <location>
        <begin position="301"/>
        <end position="313"/>
    </location>
</feature>
<dbReference type="EMBL" id="AM286690">
    <property type="protein sequence ID" value="CAL16836.1"/>
    <property type="molecule type" value="Genomic_DNA"/>
</dbReference>
<feature type="region of interest" description="Disordered" evidence="5">
    <location>
        <begin position="180"/>
        <end position="319"/>
    </location>
</feature>
<dbReference type="GO" id="GO:0051304">
    <property type="term" value="P:chromosome separation"/>
    <property type="evidence" value="ECO:0007669"/>
    <property type="project" value="InterPro"/>
</dbReference>
<proteinExistence type="predicted"/>
<evidence type="ECO:0000256" key="3">
    <source>
        <dbReference type="ARBA" id="ARBA00022829"/>
    </source>
</evidence>
<dbReference type="OrthoDB" id="9806226at2"/>
<evidence type="ECO:0000256" key="5">
    <source>
        <dbReference type="SAM" id="MobiDB-lite"/>
    </source>
</evidence>
<dbReference type="InterPro" id="IPR036390">
    <property type="entry name" value="WH_DNA-bd_sf"/>
</dbReference>
<reference evidence="6 7" key="1">
    <citation type="journal article" date="2006" name="Nat. Biotechnol.">
        <title>Genome sequence of the ubiquitous hydrocarbon-degrading marine bacterium Alcanivorax borkumensis.</title>
        <authorList>
            <person name="Schneiker S."/>
            <person name="Martins dos Santos V.A.P."/>
            <person name="Bartels D."/>
            <person name="Bekel T."/>
            <person name="Brecht M."/>
            <person name="Buhrmester J."/>
            <person name="Chernikova T.N."/>
            <person name="Denaro R."/>
            <person name="Ferrer M."/>
            <person name="Gertler C."/>
            <person name="Goesmann A."/>
            <person name="Golyshina O.V."/>
            <person name="Kaminski F."/>
            <person name="Khachane A.N."/>
            <person name="Lang S."/>
            <person name="Linke B."/>
            <person name="McHardy A.C."/>
            <person name="Meyer F."/>
            <person name="Nechitaylo T."/>
            <person name="Puehler A."/>
            <person name="Regenhardt D."/>
            <person name="Rupp O."/>
            <person name="Sabirova J.S."/>
            <person name="Selbitschka W."/>
            <person name="Yakimov M.M."/>
            <person name="Timmis K.N."/>
            <person name="Vorhoelter F.-J."/>
            <person name="Weidner S."/>
            <person name="Kaiser O."/>
            <person name="Golyshin P.N."/>
        </authorList>
    </citation>
    <scope>NUCLEOTIDE SEQUENCE [LARGE SCALE GENOMIC DNA]</scope>
    <source>
        <strain evidence="7">ATCC 700651 / DSM 11573 / NCIMB 13689 / SK2</strain>
    </source>
</reference>
<organism evidence="6 7">
    <name type="scientific">Alcanivorax borkumensis (strain ATCC 700651 / DSM 11573 / NCIMB 13689 / SK2)</name>
    <dbReference type="NCBI Taxonomy" id="393595"/>
    <lineage>
        <taxon>Bacteria</taxon>
        <taxon>Pseudomonadati</taxon>
        <taxon>Pseudomonadota</taxon>
        <taxon>Gammaproteobacteria</taxon>
        <taxon>Oceanospirillales</taxon>
        <taxon>Alcanivoracaceae</taxon>
        <taxon>Alcanivorax</taxon>
    </lineage>
</organism>
<sequence>MDAEQIKRIVEAAILVAEGPLDRDGMLALFDEDDRPSKAELSKYLEQLGEEYEGRGIFLKEVASGFRFQARSELGSWVSRLWQEKPPRYSRAILETLALIAYRQPITRGEIEEIRGVSVSSHIVKSLLERNWVRVVGHRDVPGRPAMFATTKQFLDYFDLKSLEDLPSLAEIRDLDKLNEELPLTDVPPSKAGEGDADEASEGDIDDDDFLECEAPIPGDQRNIPGFEPEPEIDDSTQMSMDKVDSVLASFEQEFRRKQGEQNDPASADNDNRAAVNTDPKESANAAHNNDDVSLEGEGASDQQQTSNDSAEGSRTPHE</sequence>